<keyword evidence="2" id="KW-1185">Reference proteome</keyword>
<accession>A0AAE0H4G4</accession>
<dbReference type="Proteomes" id="UP001190700">
    <property type="component" value="Unassembled WGS sequence"/>
</dbReference>
<name>A0AAE0H4G4_9CHLO</name>
<organism evidence="1 2">
    <name type="scientific">Cymbomonas tetramitiformis</name>
    <dbReference type="NCBI Taxonomy" id="36881"/>
    <lineage>
        <taxon>Eukaryota</taxon>
        <taxon>Viridiplantae</taxon>
        <taxon>Chlorophyta</taxon>
        <taxon>Pyramimonadophyceae</taxon>
        <taxon>Pyramimonadales</taxon>
        <taxon>Pyramimonadaceae</taxon>
        <taxon>Cymbomonas</taxon>
    </lineage>
</organism>
<comment type="caution">
    <text evidence="1">The sequence shown here is derived from an EMBL/GenBank/DDBJ whole genome shotgun (WGS) entry which is preliminary data.</text>
</comment>
<dbReference type="EMBL" id="LGRX02000360">
    <property type="protein sequence ID" value="KAK3288786.1"/>
    <property type="molecule type" value="Genomic_DNA"/>
</dbReference>
<evidence type="ECO:0000313" key="2">
    <source>
        <dbReference type="Proteomes" id="UP001190700"/>
    </source>
</evidence>
<sequence>MGTKDSTFSGNEKNRNALWTSILKTGQQAFEAKEAGNDVLFNLADATKEANPIFNGILFSTLTSLTTLHSPARRWVESSGGVSPKDEKRALLEVVFQNLFASPYNTQCPKGTAY</sequence>
<evidence type="ECO:0000313" key="1">
    <source>
        <dbReference type="EMBL" id="KAK3288786.1"/>
    </source>
</evidence>
<dbReference type="AlphaFoldDB" id="A0AAE0H4G4"/>
<reference evidence="1 2" key="1">
    <citation type="journal article" date="2015" name="Genome Biol. Evol.">
        <title>Comparative Genomics of a Bacterivorous Green Alga Reveals Evolutionary Causalities and Consequences of Phago-Mixotrophic Mode of Nutrition.</title>
        <authorList>
            <person name="Burns J.A."/>
            <person name="Paasch A."/>
            <person name="Narechania A."/>
            <person name="Kim E."/>
        </authorList>
    </citation>
    <scope>NUCLEOTIDE SEQUENCE [LARGE SCALE GENOMIC DNA]</scope>
    <source>
        <strain evidence="1 2">PLY_AMNH</strain>
    </source>
</reference>
<protein>
    <submittedName>
        <fullName evidence="1">Uncharacterized protein</fullName>
    </submittedName>
</protein>
<gene>
    <name evidence="1" type="ORF">CYMTET_3749</name>
</gene>
<proteinExistence type="predicted"/>